<dbReference type="SUPFAM" id="SSF53335">
    <property type="entry name" value="S-adenosyl-L-methionine-dependent methyltransferases"/>
    <property type="match status" value="1"/>
</dbReference>
<dbReference type="InterPro" id="IPR012341">
    <property type="entry name" value="6hp_glycosidase-like_sf"/>
</dbReference>
<dbReference type="InterPro" id="IPR036249">
    <property type="entry name" value="Thioredoxin-like_sf"/>
</dbReference>
<sequence>MDFSANAREVTTCRICGEQDWQEVVDFGPVPLADSFLEPAASYHDEPRYPLAVVSCRNCRLMSLTHVVDPEVLYRTYPYTTSDSETIKKHMGHVVAVCVERFGIPEGSFVLEIGSNTGSQLRAFQNAGMRTLGIDPARNIATVANERGIETLPEFFSVDTAALVKKSYGTPQLILGRHLFAHIDDVASVAAGVRDLLGPDSLFAIEVPYLVDMLERNEFDTIYHEHLSYFGIGTLVTLFRRHGLRVVDVDRLAVHGGSVLVFVGLDDGTRATRATTASSPPRRVALSSSAPRLSTATTGSGSSSSIIVSALPLGRVRRGLPGGAGPPVPASRTPYPAPGATGGFALEPHGPRCWNSGAAIPCRAAGRALRVGQVPRAAWPVRRGGGLACEDAGMNRLAHSQSPYLLQHASNPVDWWPWGEEAMQEARRRDVPVVLSVGYSSCHWCHVMAHESFEDEATAAVMNAGYVSVKVDREERPDVDAVYMEAVQAATGQGGWPMTVFLTPDGEPFYFGTYFPPEPRHGMPSFRQVLEGVSAAWRERRGEVDEAAGRIVAELAGRRIDLGEKVPEPPGADDLAAALLGLTREFDAVNGGFGGAPKFPPALVLEFLLRHHARTGSEGALQMVRATCEAMARGGMYDQLGGGFARYSVDAGWVVPHFEKMLFDNALLCRVYAHLWRATGSESARRVALETADFMVRELGTNQGGFASALDADSAVPGAEDGPHREGAFYVWTPDELREVLGEEDAALAAGYFGVTAEGTFEEGASVLQLPDRDPADAEAEGEGEPALVDVERIRSIRERLLAARELRPRPGRDDKVVAAWNGLAVAALAETGAYFGRPDLVDAATAAADLLVGVHLDDRGRIARTSRDGVAGQSAGVLEDYASTAEGFLTLFAVTGDAAWLELAGVLLEAVLTHFVAPDGALYDTADDAERLIRRPQDPTDNATPSGWTSAAGALLTYAAYTGSSRHRTAAERALGVVGALGRRVPRFVGWGLAVAEAALDGPREVAVVGRDGDADRDALHRAALLSDAPGVAVAVGEPSAGEVSVGEAEDEADGRGVPLLADRPLVDGRPAAYVCRHFACAAPTTDPAVLVASLRPGEGRG</sequence>
<dbReference type="Gene3D" id="3.40.30.10">
    <property type="entry name" value="Glutaredoxin"/>
    <property type="match status" value="1"/>
</dbReference>
<accession>A0ABR6ECZ3</accession>
<feature type="region of interest" description="Disordered" evidence="1">
    <location>
        <begin position="271"/>
        <end position="303"/>
    </location>
</feature>
<evidence type="ECO:0000313" key="5">
    <source>
        <dbReference type="Proteomes" id="UP000766698"/>
    </source>
</evidence>
<gene>
    <name evidence="4" type="ORF">GL263_06450</name>
</gene>
<dbReference type="InterPro" id="IPR029063">
    <property type="entry name" value="SAM-dependent_MTases_sf"/>
</dbReference>
<protein>
    <submittedName>
        <fullName evidence="4">DUF255 domain-containing protein</fullName>
    </submittedName>
</protein>
<dbReference type="InterPro" id="IPR024705">
    <property type="entry name" value="Ssp411"/>
</dbReference>
<dbReference type="Pfam" id="PF03190">
    <property type="entry name" value="Thioredox_DsbH"/>
    <property type="match status" value="1"/>
</dbReference>
<evidence type="ECO:0000259" key="2">
    <source>
        <dbReference type="Pfam" id="PF03190"/>
    </source>
</evidence>
<dbReference type="SUPFAM" id="SSF52833">
    <property type="entry name" value="Thioredoxin-like"/>
    <property type="match status" value="1"/>
</dbReference>
<organism evidence="4 5">
    <name type="scientific">Streptomyces durbertensis</name>
    <dbReference type="NCBI Taxonomy" id="2448886"/>
    <lineage>
        <taxon>Bacteria</taxon>
        <taxon>Bacillati</taxon>
        <taxon>Actinomycetota</taxon>
        <taxon>Actinomycetes</taxon>
        <taxon>Kitasatosporales</taxon>
        <taxon>Streptomycetaceae</taxon>
        <taxon>Streptomyces</taxon>
    </lineage>
</organism>
<keyword evidence="5" id="KW-1185">Reference proteome</keyword>
<dbReference type="PANTHER" id="PTHR42899">
    <property type="entry name" value="SPERMATOGENESIS-ASSOCIATED PROTEIN 20"/>
    <property type="match status" value="1"/>
</dbReference>
<evidence type="ECO:0000256" key="1">
    <source>
        <dbReference type="SAM" id="MobiDB-lite"/>
    </source>
</evidence>
<dbReference type="SUPFAM" id="SSF48208">
    <property type="entry name" value="Six-hairpin glycosidases"/>
    <property type="match status" value="1"/>
</dbReference>
<dbReference type="InterPro" id="IPR004879">
    <property type="entry name" value="Ssp411-like_TRX"/>
</dbReference>
<dbReference type="InterPro" id="IPR038576">
    <property type="entry name" value="Methyltransf_Zn-bd_dom_put_sf"/>
</dbReference>
<reference evidence="5" key="1">
    <citation type="journal article" date="2020" name="Syst. Appl. Microbiol.">
        <title>Streptomyces alkaliterrae sp. nov., isolated from an alkaline soil, and emended descriptions of Streptomyces alkaliphilus, Streptomyces calidiresistens and Streptomyces durbertensis.</title>
        <authorList>
            <person name="Swiecimska M."/>
            <person name="Golinska P."/>
            <person name="Nouioui I."/>
            <person name="Wypij M."/>
            <person name="Rai M."/>
            <person name="Sangal V."/>
            <person name="Goodfellow M."/>
        </authorList>
    </citation>
    <scope>NUCLEOTIDE SEQUENCE [LARGE SCALE GENOMIC DNA]</scope>
    <source>
        <strain evidence="5">DSM 104538</strain>
    </source>
</reference>
<feature type="compositionally biased region" description="Low complexity" evidence="1">
    <location>
        <begin position="294"/>
        <end position="303"/>
    </location>
</feature>
<dbReference type="Gene3D" id="1.50.10.10">
    <property type="match status" value="1"/>
</dbReference>
<dbReference type="EMBL" id="WMLF01000059">
    <property type="protein sequence ID" value="MBB1243205.1"/>
    <property type="molecule type" value="Genomic_DNA"/>
</dbReference>
<dbReference type="Gene3D" id="3.40.50.150">
    <property type="entry name" value="Vaccinia Virus protein VP39"/>
    <property type="match status" value="1"/>
</dbReference>
<dbReference type="InterPro" id="IPR013630">
    <property type="entry name" value="Methyltransf_Zn-bd_dom_put"/>
</dbReference>
<feature type="domain" description="Methyltransferase putative zinc binding" evidence="3">
    <location>
        <begin position="13"/>
        <end position="74"/>
    </location>
</feature>
<proteinExistence type="predicted"/>
<dbReference type="Pfam" id="PF13489">
    <property type="entry name" value="Methyltransf_23"/>
    <property type="match status" value="1"/>
</dbReference>
<dbReference type="PANTHER" id="PTHR42899:SF1">
    <property type="entry name" value="SPERMATOGENESIS-ASSOCIATED PROTEIN 20"/>
    <property type="match status" value="1"/>
</dbReference>
<dbReference type="Proteomes" id="UP000766698">
    <property type="component" value="Unassembled WGS sequence"/>
</dbReference>
<feature type="domain" description="Spermatogenesis-associated protein 20-like TRX" evidence="2">
    <location>
        <begin position="394"/>
        <end position="555"/>
    </location>
</feature>
<comment type="caution">
    <text evidence="4">The sequence shown here is derived from an EMBL/GenBank/DDBJ whole genome shotgun (WGS) entry which is preliminary data.</text>
</comment>
<dbReference type="InterPro" id="IPR008928">
    <property type="entry name" value="6-hairpin_glycosidase_sf"/>
</dbReference>
<feature type="compositionally biased region" description="Low complexity" evidence="1">
    <location>
        <begin position="271"/>
        <end position="283"/>
    </location>
</feature>
<dbReference type="CDD" id="cd02955">
    <property type="entry name" value="SSP411"/>
    <property type="match status" value="1"/>
</dbReference>
<name>A0ABR6ECZ3_9ACTN</name>
<evidence type="ECO:0000259" key="3">
    <source>
        <dbReference type="Pfam" id="PF08421"/>
    </source>
</evidence>
<evidence type="ECO:0000313" key="4">
    <source>
        <dbReference type="EMBL" id="MBB1243205.1"/>
    </source>
</evidence>
<dbReference type="Pfam" id="PF08421">
    <property type="entry name" value="Methyltransf_13"/>
    <property type="match status" value="1"/>
</dbReference>
<dbReference type="Gene3D" id="6.20.50.110">
    <property type="entry name" value="Methyltransferase, zinc-binding domain"/>
    <property type="match status" value="1"/>
</dbReference>